<dbReference type="Gene3D" id="2.40.50.140">
    <property type="entry name" value="Nucleic acid-binding proteins"/>
    <property type="match status" value="1"/>
</dbReference>
<protein>
    <recommendedName>
        <fullName evidence="6">Holliday junction branch migration complex subunit RuvA</fullName>
    </recommendedName>
</protein>
<comment type="domain">
    <text evidence="6">Has three domains with a flexible linker between the domains II and III and assumes an 'L' shape. Domain III is highly mobile and contacts RuvB.</text>
</comment>
<dbReference type="CDD" id="cd14332">
    <property type="entry name" value="UBA_RuvA_C"/>
    <property type="match status" value="1"/>
</dbReference>
<evidence type="ECO:0000256" key="4">
    <source>
        <dbReference type="ARBA" id="ARBA00023172"/>
    </source>
</evidence>
<dbReference type="Gene3D" id="1.10.8.10">
    <property type="entry name" value="DNA helicase RuvA subunit, C-terminal domain"/>
    <property type="match status" value="1"/>
</dbReference>
<evidence type="ECO:0000256" key="3">
    <source>
        <dbReference type="ARBA" id="ARBA00023125"/>
    </source>
</evidence>
<dbReference type="InterPro" id="IPR013849">
    <property type="entry name" value="DNA_helicase_Holl-junc_RuvA_I"/>
</dbReference>
<evidence type="ECO:0000313" key="11">
    <source>
        <dbReference type="Proteomes" id="UP000235293"/>
    </source>
</evidence>
<dbReference type="Proteomes" id="UP000186260">
    <property type="component" value="Chromosome"/>
</dbReference>
<dbReference type="SUPFAM" id="SSF46929">
    <property type="entry name" value="DNA helicase RuvA subunit, C-terminal domain"/>
    <property type="match status" value="1"/>
</dbReference>
<accession>A0A9X7FEJ3</accession>
<dbReference type="GO" id="GO:0006281">
    <property type="term" value="P:DNA repair"/>
    <property type="evidence" value="ECO:0007669"/>
    <property type="project" value="UniProtKB-UniRule"/>
</dbReference>
<reference evidence="8" key="2">
    <citation type="submission" date="2017-01" db="EMBL/GenBank/DDBJ databases">
        <authorList>
            <person name="Timinskas A."/>
        </authorList>
    </citation>
    <scope>NUCLEOTIDE SEQUENCE</scope>
    <source>
        <strain evidence="8">GV37</strain>
    </source>
</reference>
<sequence>MIGMLVGQVASIDARSALIVVSGVGYETYMPSQDLSSLHEGQEARVYTSLQVSQDALTLYGFTTQAAKRMFLQVQKVSGIGPKVALSMLSTLNVDRLLQAISEGDVTSLSSAPGLGKKGAQKIILELKGSLDSSILADSSNDSTQSNKQIVDSSVQCVIEGLVSLGWRQVDAQRAVEQVCADNNISTPISDADLPNVLRMALASLDRGR</sequence>
<comment type="function">
    <text evidence="6">The RuvA-RuvB-RuvC complex processes Holliday junction (HJ) DNA during genetic recombination and DNA repair, while the RuvA-RuvB complex plays an important role in the rescue of blocked DNA replication forks via replication fork reversal (RFR). RuvA specifically binds to HJ cruciform DNA, conferring on it an open structure. The RuvB hexamer acts as an ATP-dependent pump, pulling dsDNA into and through the RuvAB complex. HJ branch migration allows RuvC to scan DNA until it finds its consensus sequence, where it cleaves and resolves the cruciform DNA.</text>
</comment>
<evidence type="ECO:0000256" key="1">
    <source>
        <dbReference type="ARBA" id="ARBA00022490"/>
    </source>
</evidence>
<evidence type="ECO:0000313" key="9">
    <source>
        <dbReference type="EMBL" id="PMC54705.1"/>
    </source>
</evidence>
<dbReference type="GO" id="GO:0048476">
    <property type="term" value="C:Holliday junction resolvase complex"/>
    <property type="evidence" value="ECO:0007669"/>
    <property type="project" value="UniProtKB-UniRule"/>
</dbReference>
<dbReference type="Pfam" id="PF01330">
    <property type="entry name" value="RuvA_N"/>
    <property type="match status" value="1"/>
</dbReference>
<dbReference type="Gene3D" id="1.10.150.20">
    <property type="entry name" value="5' to 3' exonuclease, C-terminal subdomain"/>
    <property type="match status" value="1"/>
</dbReference>
<keyword evidence="1 6" id="KW-0963">Cytoplasm</keyword>
<dbReference type="GO" id="GO:0000400">
    <property type="term" value="F:four-way junction DNA binding"/>
    <property type="evidence" value="ECO:0007669"/>
    <property type="project" value="UniProtKB-UniRule"/>
</dbReference>
<dbReference type="Pfam" id="PF07499">
    <property type="entry name" value="RuvA_C"/>
    <property type="match status" value="1"/>
</dbReference>
<dbReference type="AlphaFoldDB" id="A0A9X7FEJ3"/>
<reference evidence="10" key="1">
    <citation type="submission" date="2017-01" db="EMBL/GenBank/DDBJ databases">
        <title>Gardnerella vaginalis bacteremia associated with severe acute encephalopathy in a young female patient: Case Report and characterization of the isolate.</title>
        <authorList>
            <person name="Tankovic J."/>
            <person name="Timinskas A."/>
            <person name="Zilnyte M."/>
            <person name="Janulaitiene M."/>
            <person name="Zvirbliene A."/>
            <person name="Pleckaityte M."/>
        </authorList>
    </citation>
    <scope>NUCLEOTIDE SEQUENCE [LARGE SCALE GENOMIC DNA]</scope>
    <source>
        <strain evidence="10">GV37</strain>
    </source>
</reference>
<evidence type="ECO:0000259" key="7">
    <source>
        <dbReference type="SMART" id="SM00278"/>
    </source>
</evidence>
<dbReference type="SUPFAM" id="SSF47781">
    <property type="entry name" value="RuvA domain 2-like"/>
    <property type="match status" value="1"/>
</dbReference>
<dbReference type="Proteomes" id="UP000235293">
    <property type="component" value="Unassembled WGS sequence"/>
</dbReference>
<keyword evidence="2 6" id="KW-0227">DNA damage</keyword>
<dbReference type="SUPFAM" id="SSF50249">
    <property type="entry name" value="Nucleic acid-binding proteins"/>
    <property type="match status" value="1"/>
</dbReference>
<dbReference type="InterPro" id="IPR012340">
    <property type="entry name" value="NA-bd_OB-fold"/>
</dbReference>
<feature type="region of interest" description="Domain III" evidence="6">
    <location>
        <begin position="144"/>
        <end position="209"/>
    </location>
</feature>
<evidence type="ECO:0000256" key="2">
    <source>
        <dbReference type="ARBA" id="ARBA00022763"/>
    </source>
</evidence>
<dbReference type="Pfam" id="PF14520">
    <property type="entry name" value="HHH_5"/>
    <property type="match status" value="1"/>
</dbReference>
<dbReference type="NCBIfam" id="TIGR00084">
    <property type="entry name" value="ruvA"/>
    <property type="match status" value="1"/>
</dbReference>
<name>A0A9X7FEJ3_9BIFI</name>
<dbReference type="InterPro" id="IPR036267">
    <property type="entry name" value="RuvA_C_sf"/>
</dbReference>
<comment type="subcellular location">
    <subcellularLocation>
        <location evidence="6">Cytoplasm</location>
    </subcellularLocation>
</comment>
<dbReference type="GO" id="GO:0009379">
    <property type="term" value="C:Holliday junction helicase complex"/>
    <property type="evidence" value="ECO:0007669"/>
    <property type="project" value="InterPro"/>
</dbReference>
<dbReference type="GO" id="GO:0005524">
    <property type="term" value="F:ATP binding"/>
    <property type="evidence" value="ECO:0007669"/>
    <property type="project" value="InterPro"/>
</dbReference>
<comment type="similarity">
    <text evidence="6">Belongs to the RuvA family.</text>
</comment>
<keyword evidence="5 6" id="KW-0234">DNA repair</keyword>
<dbReference type="InterPro" id="IPR010994">
    <property type="entry name" value="RuvA_2-like"/>
</dbReference>
<dbReference type="SMART" id="SM00278">
    <property type="entry name" value="HhH1"/>
    <property type="match status" value="2"/>
</dbReference>
<dbReference type="GO" id="GO:0005737">
    <property type="term" value="C:cytoplasm"/>
    <property type="evidence" value="ECO:0007669"/>
    <property type="project" value="UniProtKB-SubCell"/>
</dbReference>
<keyword evidence="4 6" id="KW-0233">DNA recombination</keyword>
<dbReference type="GO" id="GO:0006310">
    <property type="term" value="P:DNA recombination"/>
    <property type="evidence" value="ECO:0007669"/>
    <property type="project" value="UniProtKB-UniRule"/>
</dbReference>
<gene>
    <name evidence="6" type="primary">ruvA</name>
    <name evidence="8" type="ORF">BVL65_04865</name>
    <name evidence="9" type="ORF">CJ213_00720</name>
</gene>
<proteinExistence type="inferred from homology"/>
<evidence type="ECO:0000256" key="6">
    <source>
        <dbReference type="HAMAP-Rule" id="MF_00031"/>
    </source>
</evidence>
<comment type="subunit">
    <text evidence="6">Homotetramer. Forms an RuvA(8)-RuvB(12)-Holliday junction (HJ) complex. HJ DNA is sandwiched between 2 RuvA tetramers; dsDNA enters through RuvA and exits via RuvB. An RuvB hexamer assembles on each DNA strand where it exits the tetramer. Each RuvB hexamer is contacted by two RuvA subunits (via domain III) on 2 adjacent RuvB subunits; this complex drives branch migration. In the full resolvosome a probable DNA-RuvA(4)-RuvB(12)-RuvC(2) complex forms which resolves the HJ.</text>
</comment>
<dbReference type="EMBL" id="PNGY01000001">
    <property type="protein sequence ID" value="PMC54705.1"/>
    <property type="molecule type" value="Genomic_DNA"/>
</dbReference>
<dbReference type="RefSeq" id="WP_064621376.1">
    <property type="nucleotide sequence ID" value="NZ_CP019058.1"/>
</dbReference>
<comment type="caution">
    <text evidence="6">Lacks conserved residue(s) required for the propagation of feature annotation.</text>
</comment>
<dbReference type="InterPro" id="IPR003583">
    <property type="entry name" value="Hlx-hairpin-Hlx_DNA-bd_motif"/>
</dbReference>
<feature type="domain" description="Helix-hairpin-helix DNA-binding motif class 1" evidence="7">
    <location>
        <begin position="72"/>
        <end position="91"/>
    </location>
</feature>
<dbReference type="GO" id="GO:0009378">
    <property type="term" value="F:four-way junction helicase activity"/>
    <property type="evidence" value="ECO:0007669"/>
    <property type="project" value="InterPro"/>
</dbReference>
<reference evidence="8" key="4">
    <citation type="journal article" date="2021" name="Pathogens">
        <title>Discrimination of Gardnerella Species by Combining MALDI-TOF Protein Profile, Chaperonin cpn60 Sequences, and Phenotypic Characteristics.</title>
        <authorList>
            <person name="Bulavaite A."/>
            <person name="Maier T."/>
            <person name="Pleckaityte M."/>
        </authorList>
    </citation>
    <scope>NUCLEOTIDE SEQUENCE</scope>
    <source>
        <strain evidence="8">GV37</strain>
    </source>
</reference>
<evidence type="ECO:0000313" key="10">
    <source>
        <dbReference type="Proteomes" id="UP000186260"/>
    </source>
</evidence>
<dbReference type="InterPro" id="IPR011114">
    <property type="entry name" value="RuvA_C"/>
</dbReference>
<keyword evidence="10" id="KW-1185">Reference proteome</keyword>
<reference evidence="9 11" key="3">
    <citation type="submission" date="2017-09" db="EMBL/GenBank/DDBJ databases">
        <title>Bacterial strain isolated from the female urinary microbiota.</title>
        <authorList>
            <person name="Thomas-White K."/>
            <person name="Kumar N."/>
            <person name="Forster S."/>
            <person name="Putonti C."/>
            <person name="Lawley T."/>
            <person name="Wolfe A.J."/>
        </authorList>
    </citation>
    <scope>NUCLEOTIDE SEQUENCE [LARGE SCALE GENOMIC DNA]</scope>
    <source>
        <strain evidence="9 11">UMB0411</strain>
    </source>
</reference>
<keyword evidence="3 6" id="KW-0238">DNA-binding</keyword>
<evidence type="ECO:0000256" key="5">
    <source>
        <dbReference type="ARBA" id="ARBA00023204"/>
    </source>
</evidence>
<organism evidence="9 11">
    <name type="scientific">Gardnerella swidsinskii</name>
    <dbReference type="NCBI Taxonomy" id="2792979"/>
    <lineage>
        <taxon>Bacteria</taxon>
        <taxon>Bacillati</taxon>
        <taxon>Actinomycetota</taxon>
        <taxon>Actinomycetes</taxon>
        <taxon>Bifidobacteriales</taxon>
        <taxon>Bifidobacteriaceae</taxon>
        <taxon>Gardnerella</taxon>
    </lineage>
</organism>
<dbReference type="HAMAP" id="MF_00031">
    <property type="entry name" value="DNA_HJ_migration_RuvA"/>
    <property type="match status" value="1"/>
</dbReference>
<evidence type="ECO:0000313" key="8">
    <source>
        <dbReference type="EMBL" id="APW18879.1"/>
    </source>
</evidence>
<feature type="domain" description="Helix-hairpin-helix DNA-binding motif class 1" evidence="7">
    <location>
        <begin position="107"/>
        <end position="126"/>
    </location>
</feature>
<dbReference type="EMBL" id="CP019058">
    <property type="protein sequence ID" value="APW18879.1"/>
    <property type="molecule type" value="Genomic_DNA"/>
</dbReference>
<dbReference type="InterPro" id="IPR000085">
    <property type="entry name" value="RuvA"/>
</dbReference>